<comment type="pathway">
    <text evidence="1">Lipid metabolism; fatty acid beta-oxidation.</text>
</comment>
<dbReference type="InterPro" id="IPR001753">
    <property type="entry name" value="Enoyl-CoA_hydra/iso"/>
</dbReference>
<dbReference type="GO" id="GO:0051750">
    <property type="term" value="F:delta(3,5)-delta(2,4)-dienoyl-CoA isomerase activity"/>
    <property type="evidence" value="ECO:0007669"/>
    <property type="project" value="TreeGrafter"/>
</dbReference>
<dbReference type="InterPro" id="IPR029045">
    <property type="entry name" value="ClpP/crotonase-like_dom_sf"/>
</dbReference>
<organism evidence="6">
    <name type="scientific">Spongospora subterranea</name>
    <dbReference type="NCBI Taxonomy" id="70186"/>
    <lineage>
        <taxon>Eukaryota</taxon>
        <taxon>Sar</taxon>
        <taxon>Rhizaria</taxon>
        <taxon>Endomyxa</taxon>
        <taxon>Phytomyxea</taxon>
        <taxon>Plasmodiophorida</taxon>
        <taxon>Plasmodiophoridae</taxon>
        <taxon>Spongospora</taxon>
    </lineage>
</organism>
<accession>A0A0H5R782</accession>
<dbReference type="UniPathway" id="UPA00659"/>
<dbReference type="Gene3D" id="3.90.226.10">
    <property type="entry name" value="2-enoyl-CoA Hydratase, Chain A, domain 1"/>
    <property type="match status" value="1"/>
</dbReference>
<proteinExistence type="inferred from homology"/>
<dbReference type="InterPro" id="IPR045002">
    <property type="entry name" value="Ech1-like"/>
</dbReference>
<evidence type="ECO:0008006" key="7">
    <source>
        <dbReference type="Google" id="ProtNLM"/>
    </source>
</evidence>
<evidence type="ECO:0000256" key="5">
    <source>
        <dbReference type="ARBA" id="ARBA00023235"/>
    </source>
</evidence>
<dbReference type="Pfam" id="PF00378">
    <property type="entry name" value="ECH_1"/>
    <property type="match status" value="1"/>
</dbReference>
<reference evidence="6" key="1">
    <citation type="submission" date="2015-04" db="EMBL/GenBank/DDBJ databases">
        <title>The genome sequence of the plant pathogenic Rhizarian Plasmodiophora brassicae reveals insights in its biotrophic life cycle and the origin of chitin synthesis.</title>
        <authorList>
            <person name="Schwelm A."/>
            <person name="Fogelqvist J."/>
            <person name="Knaust A."/>
            <person name="Julke S."/>
            <person name="Lilja T."/>
            <person name="Dhandapani V."/>
            <person name="Bonilla-Rosso G."/>
            <person name="Karlsson M."/>
            <person name="Shevchenko A."/>
            <person name="Choi S.R."/>
            <person name="Kim H.G."/>
            <person name="Park J.Y."/>
            <person name="Lim Y.P."/>
            <person name="Ludwig-Muller J."/>
            <person name="Dixelius C."/>
        </authorList>
    </citation>
    <scope>NUCLEOTIDE SEQUENCE</scope>
    <source>
        <tissue evidence="6">Potato root galls</tissue>
    </source>
</reference>
<evidence type="ECO:0000256" key="4">
    <source>
        <dbReference type="ARBA" id="ARBA00023098"/>
    </source>
</evidence>
<evidence type="ECO:0000313" key="6">
    <source>
        <dbReference type="EMBL" id="CRZ09681.1"/>
    </source>
</evidence>
<evidence type="ECO:0000256" key="3">
    <source>
        <dbReference type="ARBA" id="ARBA00022832"/>
    </source>
</evidence>
<keyword evidence="4" id="KW-0443">Lipid metabolism</keyword>
<evidence type="ECO:0000256" key="2">
    <source>
        <dbReference type="ARBA" id="ARBA00005254"/>
    </source>
</evidence>
<dbReference type="CDD" id="cd06558">
    <property type="entry name" value="crotonase-like"/>
    <property type="match status" value="1"/>
</dbReference>
<sequence length="271" mass="29252">MDSPYPYKNGAFAVEPVSDTVSILWLNCPKRLNSMGDFFWSDLSAAMDYLNNQTDARVVVLAAKGIHFSAGLDVKEFSLDKILGNTEDVGRRAATIQLSLKLMQNSFSQLESSRFPVIAAIHGACLGGALDLICAADIRICTTESVFSIMEVHLSMAADLGTLQRLPKIIGSHSFVREAAFTGRKFSGSEAYRIGLCSKLIDGDHEAVLQEALQLAGTIASKSPLAVATTKQSLNYSREHCVQDGLDYIAALNGAALQTKDFMAPPPFAKL</sequence>
<dbReference type="PANTHER" id="PTHR43149">
    <property type="entry name" value="ENOYL-COA HYDRATASE"/>
    <property type="match status" value="1"/>
</dbReference>
<dbReference type="GO" id="GO:0006635">
    <property type="term" value="P:fatty acid beta-oxidation"/>
    <property type="evidence" value="ECO:0007669"/>
    <property type="project" value="UniProtKB-UniPathway"/>
</dbReference>
<keyword evidence="3" id="KW-0276">Fatty acid metabolism</keyword>
<dbReference type="AlphaFoldDB" id="A0A0H5R782"/>
<dbReference type="PANTHER" id="PTHR43149:SF1">
    <property type="entry name" value="DELTA(3,5)-DELTA(2,4)-DIENOYL-COA ISOMERASE, MITOCHONDRIAL"/>
    <property type="match status" value="1"/>
</dbReference>
<comment type="similarity">
    <text evidence="2">Belongs to the enoyl-CoA hydratase/isomerase family.</text>
</comment>
<dbReference type="Gene3D" id="1.10.12.10">
    <property type="entry name" value="Lyase 2-enoyl-coa Hydratase, Chain A, domain 2"/>
    <property type="match status" value="1"/>
</dbReference>
<dbReference type="SUPFAM" id="SSF52096">
    <property type="entry name" value="ClpP/crotonase"/>
    <property type="match status" value="1"/>
</dbReference>
<protein>
    <recommendedName>
        <fullName evidence="7">Enoyl-CoA hydratase</fullName>
    </recommendedName>
</protein>
<keyword evidence="5" id="KW-0413">Isomerase</keyword>
<dbReference type="FunFam" id="1.10.12.10:FF:000004">
    <property type="entry name" value="Delta3,5-delta2,4-dienoyl-CoA isomerase"/>
    <property type="match status" value="1"/>
</dbReference>
<evidence type="ECO:0000256" key="1">
    <source>
        <dbReference type="ARBA" id="ARBA00005005"/>
    </source>
</evidence>
<name>A0A0H5R782_9EUKA</name>
<dbReference type="InterPro" id="IPR014748">
    <property type="entry name" value="Enoyl-CoA_hydra_C"/>
</dbReference>
<dbReference type="EMBL" id="HACM01009239">
    <property type="protein sequence ID" value="CRZ09681.1"/>
    <property type="molecule type" value="Transcribed_RNA"/>
</dbReference>